<accession>A0ACC3ZIZ7</accession>
<evidence type="ECO:0000313" key="1">
    <source>
        <dbReference type="EMBL" id="KAL0944071.1"/>
    </source>
</evidence>
<dbReference type="EMBL" id="VUJX02000001">
    <property type="protein sequence ID" value="KAL0944071.1"/>
    <property type="molecule type" value="Genomic_DNA"/>
</dbReference>
<sequence>MFNLRRLFSAFLLAGVALVFFTQTAEAAKGPKITNKVYFDITHGDEPLGRIVMGLYGKTVPKTTENFRALATGEKGFGYEGSTFHRVIKQFMIQGGDFTKGDGTGGKSIYGEKFADENFKLKHSKKGLLSMANAGKDTNGSQFFITTVITSWLDGRHVVFGEVLEGFDIVEKIEQAETQPGDRPVKTIKIAKSGELEVPPEGEYGQSEFAAGYSNEDSPVDISSDESWSVLQKVFLLGVVVAAIAVYMRISKARAAKNDVGYEKTMALNFLTCAVKACKTSTASFPLHPKDAELAQDDIEVNPQLLLNVLPRLDWAALRTNATELGFPELPAEPPSAEQLEGDEKMLKDLHHLLMETQIMEGKLVCGNCGHEYAIREGIANFLLPSHLV</sequence>
<keyword evidence="2" id="KW-1185">Reference proteome</keyword>
<keyword evidence="1" id="KW-0413">Isomerase</keyword>
<organism evidence="1 2">
    <name type="scientific">Colletotrichum truncatum</name>
    <name type="common">Anthracnose fungus</name>
    <name type="synonym">Colletotrichum capsici</name>
    <dbReference type="NCBI Taxonomy" id="5467"/>
    <lineage>
        <taxon>Eukaryota</taxon>
        <taxon>Fungi</taxon>
        <taxon>Dikarya</taxon>
        <taxon>Ascomycota</taxon>
        <taxon>Pezizomycotina</taxon>
        <taxon>Sordariomycetes</taxon>
        <taxon>Hypocreomycetidae</taxon>
        <taxon>Glomerellales</taxon>
        <taxon>Glomerellaceae</taxon>
        <taxon>Colletotrichum</taxon>
        <taxon>Colletotrichum truncatum species complex</taxon>
    </lineage>
</organism>
<proteinExistence type="predicted"/>
<name>A0ACC3ZIZ7_COLTU</name>
<protein>
    <submittedName>
        <fullName evidence="1">Peptidyl-prolyl cis-trans isomerase B</fullName>
    </submittedName>
</protein>
<comment type="caution">
    <text evidence="1">The sequence shown here is derived from an EMBL/GenBank/DDBJ whole genome shotgun (WGS) entry which is preliminary data.</text>
</comment>
<reference evidence="1 2" key="1">
    <citation type="journal article" date="2020" name="Phytopathology">
        <title>Genome Sequence Resources of Colletotrichum truncatum, C. plurivorum, C. musicola, and C. sojae: Four Species Pathogenic to Soybean (Glycine max).</title>
        <authorList>
            <person name="Rogerio F."/>
            <person name="Boufleur T.R."/>
            <person name="Ciampi-Guillardi M."/>
            <person name="Sukno S.A."/>
            <person name="Thon M.R."/>
            <person name="Massola Junior N.S."/>
            <person name="Baroncelli R."/>
        </authorList>
    </citation>
    <scope>NUCLEOTIDE SEQUENCE [LARGE SCALE GENOMIC DNA]</scope>
    <source>
        <strain evidence="1 2">CMES1059</strain>
    </source>
</reference>
<dbReference type="Proteomes" id="UP000805649">
    <property type="component" value="Unassembled WGS sequence"/>
</dbReference>
<evidence type="ECO:0000313" key="2">
    <source>
        <dbReference type="Proteomes" id="UP000805649"/>
    </source>
</evidence>
<gene>
    <name evidence="1" type="ORF">CTRU02_201958</name>
</gene>